<feature type="transmembrane region" description="Helical" evidence="2">
    <location>
        <begin position="55"/>
        <end position="73"/>
    </location>
</feature>
<dbReference type="Proteomes" id="UP000498740">
    <property type="component" value="Unassembled WGS sequence"/>
</dbReference>
<keyword evidence="2" id="KW-1133">Transmembrane helix</keyword>
<evidence type="ECO:0000256" key="1">
    <source>
        <dbReference type="SAM" id="MobiDB-lite"/>
    </source>
</evidence>
<evidence type="ECO:0000313" key="3">
    <source>
        <dbReference type="EMBL" id="GFN02107.1"/>
    </source>
</evidence>
<organism evidence="3 4">
    <name type="scientific">Streptomyces microflavus</name>
    <name type="common">Streptomyces lipmanii</name>
    <dbReference type="NCBI Taxonomy" id="1919"/>
    <lineage>
        <taxon>Bacteria</taxon>
        <taxon>Bacillati</taxon>
        <taxon>Actinomycetota</taxon>
        <taxon>Actinomycetes</taxon>
        <taxon>Kitasatosporales</taxon>
        <taxon>Streptomycetaceae</taxon>
        <taxon>Streptomyces</taxon>
    </lineage>
</organism>
<reference evidence="3 4" key="1">
    <citation type="submission" date="2020-05" db="EMBL/GenBank/DDBJ databases">
        <title>Whole genome shotgun sequence of Streptomyces microflavus NBRC 13062.</title>
        <authorList>
            <person name="Komaki H."/>
            <person name="Tamura T."/>
        </authorList>
    </citation>
    <scope>NUCLEOTIDE SEQUENCE [LARGE SCALE GENOMIC DNA]</scope>
    <source>
        <strain evidence="3 4">NBRC 13062</strain>
    </source>
</reference>
<feature type="region of interest" description="Disordered" evidence="1">
    <location>
        <begin position="1"/>
        <end position="40"/>
    </location>
</feature>
<dbReference type="AlphaFoldDB" id="A0A7J0CK50"/>
<accession>A0A7J0CK50</accession>
<comment type="caution">
    <text evidence="3">The sequence shown here is derived from an EMBL/GenBank/DDBJ whole genome shotgun (WGS) entry which is preliminary data.</text>
</comment>
<gene>
    <name evidence="3" type="ORF">Smic_06630</name>
</gene>
<dbReference type="EMBL" id="BLWD01000001">
    <property type="protein sequence ID" value="GFN02107.1"/>
    <property type="molecule type" value="Genomic_DNA"/>
</dbReference>
<feature type="transmembrane region" description="Helical" evidence="2">
    <location>
        <begin position="93"/>
        <end position="120"/>
    </location>
</feature>
<proteinExistence type="predicted"/>
<sequence length="148" mass="15874">MTNPPPAPEPAAAAEVPTDSAEFASADSRLPGPRQPRPDRRVTLRSDLRASWPDGLVALLVTAAVFVLLYIRIRNKTSSTVSVMPFMADAGGFWMYFLSQAFGWSALLWAWGTVILGLLLSGPRPGRLPLSAPAWSASTAPRASTPSR</sequence>
<evidence type="ECO:0000313" key="4">
    <source>
        <dbReference type="Proteomes" id="UP000498740"/>
    </source>
</evidence>
<name>A0A7J0CK50_STRMI</name>
<keyword evidence="2" id="KW-0812">Transmembrane</keyword>
<keyword evidence="2" id="KW-0472">Membrane</keyword>
<protein>
    <submittedName>
        <fullName evidence="3">Uncharacterized protein</fullName>
    </submittedName>
</protein>
<evidence type="ECO:0000256" key="2">
    <source>
        <dbReference type="SAM" id="Phobius"/>
    </source>
</evidence>